<dbReference type="RefSeq" id="WP_074788596.1">
    <property type="nucleotide sequence ID" value="NZ_FNZX01000003.1"/>
</dbReference>
<protein>
    <submittedName>
        <fullName evidence="2">ADP-ribosyltransferase exoenzyme</fullName>
    </submittedName>
</protein>
<name>A0A1H7EWK5_9FIRM</name>
<dbReference type="AlphaFoldDB" id="A0A1H7EWK5"/>
<dbReference type="EMBL" id="FNZX01000003">
    <property type="protein sequence ID" value="SEK17497.1"/>
    <property type="molecule type" value="Genomic_DNA"/>
</dbReference>
<sequence length="422" mass="48083">MDFVNSEVILGIDRKAAIDKNKGLNDNFIAYRDEKKLHEGDDYQAHMFDRSYFGGNEESQRLIDYYKTKIDMTDDDIKGIKDNMHAAPAFDVITQEQYNSKNRLSKYKYRRKVKKYFKKRRDNRKEVYDKDKDFKDLKVGAQKASRLDRKLFVLDEKVRIQEKINGYYNDGVYQDVQEDADAMEAAYQREKSNDFRKAELDVAAHEAAVQQINKGTGMQALDDYTSDTAKCYQMNNYLRFGVMSGYGKNAEKGLDLLKSNKIGRDLVVRRGVKGVKTLGYMLNLPNVDKMSYEDIKNALEQKIHSKEEIIMSDKGFISTSLPFVYPSYAAEGENNINNPSNNSPVGIEFIILAKKGTHALNLTTRSNFAKECELLLKPGTKFKMVKAITDGSANLENGSAGSWKIYLTTIPSSEDGELKEAS</sequence>
<dbReference type="GO" id="GO:0016740">
    <property type="term" value="F:transferase activity"/>
    <property type="evidence" value="ECO:0007669"/>
    <property type="project" value="UniProtKB-KW"/>
</dbReference>
<dbReference type="InterPro" id="IPR003540">
    <property type="entry name" value="ADP-ribosyltransferase"/>
</dbReference>
<keyword evidence="3" id="KW-1185">Reference proteome</keyword>
<evidence type="ECO:0000313" key="3">
    <source>
        <dbReference type="Proteomes" id="UP000182321"/>
    </source>
</evidence>
<dbReference type="SUPFAM" id="SSF56399">
    <property type="entry name" value="ADP-ribosylation"/>
    <property type="match status" value="1"/>
</dbReference>
<gene>
    <name evidence="2" type="ORF">SAMN02910377_00038</name>
</gene>
<dbReference type="GO" id="GO:0005576">
    <property type="term" value="C:extracellular region"/>
    <property type="evidence" value="ECO:0007669"/>
    <property type="project" value="InterPro"/>
</dbReference>
<organism evidence="2 3">
    <name type="scientific">Pseudobutyrivibrio ruminis</name>
    <dbReference type="NCBI Taxonomy" id="46206"/>
    <lineage>
        <taxon>Bacteria</taxon>
        <taxon>Bacillati</taxon>
        <taxon>Bacillota</taxon>
        <taxon>Clostridia</taxon>
        <taxon>Lachnospirales</taxon>
        <taxon>Lachnospiraceae</taxon>
        <taxon>Pseudobutyrivibrio</taxon>
    </lineage>
</organism>
<evidence type="ECO:0000259" key="1">
    <source>
        <dbReference type="Pfam" id="PF03496"/>
    </source>
</evidence>
<proteinExistence type="predicted"/>
<dbReference type="Pfam" id="PF03496">
    <property type="entry name" value="ADPrib_exo_Tox"/>
    <property type="match status" value="1"/>
</dbReference>
<accession>A0A1H7EWK5</accession>
<dbReference type="Gene3D" id="3.90.176.10">
    <property type="entry name" value="Toxin ADP-ribosyltransferase, Chain A, domain 1"/>
    <property type="match status" value="1"/>
</dbReference>
<dbReference type="Proteomes" id="UP000182321">
    <property type="component" value="Unassembled WGS sequence"/>
</dbReference>
<reference evidence="3" key="1">
    <citation type="submission" date="2016-10" db="EMBL/GenBank/DDBJ databases">
        <authorList>
            <person name="Varghese N."/>
        </authorList>
    </citation>
    <scope>NUCLEOTIDE SEQUENCE [LARGE SCALE GENOMIC DNA]</scope>
    <source>
        <strain evidence="3">ACV-9</strain>
    </source>
</reference>
<evidence type="ECO:0000313" key="2">
    <source>
        <dbReference type="EMBL" id="SEK17497.1"/>
    </source>
</evidence>
<keyword evidence="2" id="KW-0808">Transferase</keyword>
<feature type="domain" description="ADP ribosyltransferase" evidence="1">
    <location>
        <begin position="219"/>
        <end position="387"/>
    </location>
</feature>